<evidence type="ECO:0000313" key="2">
    <source>
        <dbReference type="Proteomes" id="UP000033661"/>
    </source>
</evidence>
<evidence type="ECO:0000313" key="1">
    <source>
        <dbReference type="EMBL" id="KJV89312.1"/>
    </source>
</evidence>
<reference evidence="1 2" key="1">
    <citation type="submission" date="2015-02" db="EMBL/GenBank/DDBJ databases">
        <title>Genome Sequencing of Rickettsiales.</title>
        <authorList>
            <person name="Daugherty S.C."/>
            <person name="Su Q."/>
            <person name="Abolude K."/>
            <person name="Beier-Sexton M."/>
            <person name="Carlyon J.A."/>
            <person name="Carter R."/>
            <person name="Day N.P."/>
            <person name="Dumler S.J."/>
            <person name="Dyachenko V."/>
            <person name="Godinez A."/>
            <person name="Kurtti T.J."/>
            <person name="Lichay M."/>
            <person name="Mullins K.E."/>
            <person name="Ott S."/>
            <person name="Pappas-Brown V."/>
            <person name="Paris D.H."/>
            <person name="Patel P."/>
            <person name="Richards A.L."/>
            <person name="Sadzewicz L."/>
            <person name="Sears K."/>
            <person name="Seidman D."/>
            <person name="Sengamalay N."/>
            <person name="Stenos J."/>
            <person name="Tallon L.J."/>
            <person name="Vincent G."/>
            <person name="Fraser C.M."/>
            <person name="Munderloh U."/>
            <person name="Dunning-Hotopp J.C."/>
        </authorList>
    </citation>
    <scope>NUCLEOTIDE SEQUENCE [LARGE SCALE GENOMIC DNA]</scope>
    <source>
        <strain evidence="1 2">RML An4</strain>
    </source>
</reference>
<name>A0A0F3QAP1_RICBE</name>
<protein>
    <submittedName>
        <fullName evidence="1">Invasion associated locus B family protein</fullName>
    </submittedName>
</protein>
<comment type="caution">
    <text evidence="1">The sequence shown here is derived from an EMBL/GenBank/DDBJ whole genome shotgun (WGS) entry which is preliminary data.</text>
</comment>
<dbReference type="EMBL" id="LAOI01000001">
    <property type="protein sequence ID" value="KJV89312.1"/>
    <property type="molecule type" value="Genomic_DNA"/>
</dbReference>
<dbReference type="AlphaFoldDB" id="A0A0F3QAP1"/>
<organism evidence="1 2">
    <name type="scientific">Rickettsia bellii str. RML An4</name>
    <dbReference type="NCBI Taxonomy" id="1359193"/>
    <lineage>
        <taxon>Bacteria</taxon>
        <taxon>Pseudomonadati</taxon>
        <taxon>Pseudomonadota</taxon>
        <taxon>Alphaproteobacteria</taxon>
        <taxon>Rickettsiales</taxon>
        <taxon>Rickettsiaceae</taxon>
        <taxon>Rickettsieae</taxon>
        <taxon>Rickettsia</taxon>
        <taxon>belli group</taxon>
    </lineage>
</organism>
<gene>
    <name evidence="1" type="ORF">RBEAN4_0284</name>
</gene>
<proteinExistence type="predicted"/>
<dbReference type="PATRIC" id="fig|1359193.3.peg.271"/>
<keyword evidence="2" id="KW-1185">Reference proteome</keyword>
<dbReference type="Proteomes" id="UP000033661">
    <property type="component" value="Unassembled WGS sequence"/>
</dbReference>
<accession>A0A0F3QAP1</accession>
<sequence>MKNYIKKTIFVCSGLFVIVGVFVLFRVENVNASTAPKKYGAWNLNCNLNNEQKQICFLSQQINNTEKDKEKEILAMYPILVISIMIKA</sequence>